<evidence type="ECO:0000259" key="5">
    <source>
        <dbReference type="Pfam" id="PF00441"/>
    </source>
</evidence>
<dbReference type="RefSeq" id="XP_018004043.1">
    <property type="nucleotide sequence ID" value="XM_018146764.1"/>
</dbReference>
<dbReference type="Pfam" id="PF18158">
    <property type="entry name" value="AidB_N"/>
    <property type="match status" value="1"/>
</dbReference>
<feature type="domain" description="Acyl-CoA dehydrogenase/oxidase C-terminal" evidence="5">
    <location>
        <begin position="386"/>
        <end position="463"/>
    </location>
</feature>
<reference evidence="8 9" key="1">
    <citation type="submission" date="2015-06" db="EMBL/GenBank/DDBJ databases">
        <title>Draft genome of the ant-associated black yeast Phialophora attae CBS 131958.</title>
        <authorList>
            <person name="Moreno L.F."/>
            <person name="Stielow B.J."/>
            <person name="de Hoog S."/>
            <person name="Vicente V.A."/>
            <person name="Weiss V.A."/>
            <person name="de Vries M."/>
            <person name="Cruz L.M."/>
            <person name="Souza E.M."/>
        </authorList>
    </citation>
    <scope>NUCLEOTIDE SEQUENCE [LARGE SCALE GENOMIC DNA]</scope>
    <source>
        <strain evidence="8 9">CBS 131958</strain>
    </source>
</reference>
<sequence length="704" mass="78020">MASRLRNDQLSSSTAMVDKDESNGTTLRNSRIGDTAHARRAVTTVPAARPNRHESQGSQTALEQQQLLQSPPTPSSSTAGFFQRTPPLGNLLYNDVALQRGLELFTPLSLFRSSLPSLANFASAVLSPQILRHMISAEAHPPYVQHFNTFGRRIDNLITSEGWRGLQDFGIKEGMVAQPYENGQREYSRVLWAARYVLWAGSACWVNCPTLMVDGVAALLRRHLTVDASEMSAKQRTVLRSAYERLVSRDTDRAWTTGQWMTERQGGSDVSMTETIATWDPEGAEICKTEGIVASDGRELGPWRLDGFKWFSSATDAHMVVMLARTTKGVSLFFAPMRRTLLGKSSETELNGVRIQRLKNKVGTRALPTAELELAGMRGWLIGEEGRGTKEIATVLNIARVHNGLTAIGLWGRGLSVVRAFVKVRIVGRRPLWERTAYLRTLSRMHVEYRANVLFNFFVASLLGCVEQKQVAEFEGKSHDASLKSTGQLHGVKDAEMAEWLLRLLTPALKGHCSKTAIAGLQECMESLGGVGYLENDDPQFNIARLWRDSAVLPIWEGTTDMMADDTIIRCFAGKTKEPVMAALSEWVEEAMTKTKAFDTASNTVWGWWIELAELLKTGSKAQLESQSRTIMTRLVDVVQGILLMTDAARDEDEVAVLVMNAWFEEKNVSAFLQSGNLSLKEQSERDLKIVLGADGPGAEQAKL</sequence>
<dbReference type="SUPFAM" id="SSF56645">
    <property type="entry name" value="Acyl-CoA dehydrogenase NM domain-like"/>
    <property type="match status" value="1"/>
</dbReference>
<protein>
    <submittedName>
        <fullName evidence="8">Putative acyl-CoA dehydrogenase AidB</fullName>
    </submittedName>
</protein>
<evidence type="ECO:0000259" key="6">
    <source>
        <dbReference type="Pfam" id="PF02770"/>
    </source>
</evidence>
<dbReference type="GeneID" id="28738644"/>
<keyword evidence="9" id="KW-1185">Reference proteome</keyword>
<accession>A0A0N1P2M4</accession>
<comment type="caution">
    <text evidence="8">The sequence shown here is derived from an EMBL/GenBank/DDBJ whole genome shotgun (WGS) entry which is preliminary data.</text>
</comment>
<dbReference type="Pfam" id="PF02770">
    <property type="entry name" value="Acyl-CoA_dh_M"/>
    <property type="match status" value="1"/>
</dbReference>
<keyword evidence="2" id="KW-0285">Flavoprotein</keyword>
<dbReference type="Proteomes" id="UP000038010">
    <property type="component" value="Unassembled WGS sequence"/>
</dbReference>
<comment type="similarity">
    <text evidence="1">Belongs to the acyl-CoA dehydrogenase family.</text>
</comment>
<feature type="region of interest" description="Disordered" evidence="4">
    <location>
        <begin position="1"/>
        <end position="81"/>
    </location>
</feature>
<evidence type="ECO:0000313" key="8">
    <source>
        <dbReference type="EMBL" id="KPI44080.1"/>
    </source>
</evidence>
<feature type="domain" description="Adaptive response protein AidB N-terminal" evidence="7">
    <location>
        <begin position="91"/>
        <end position="227"/>
    </location>
</feature>
<dbReference type="AlphaFoldDB" id="A0A0N1P2M4"/>
<evidence type="ECO:0000256" key="1">
    <source>
        <dbReference type="ARBA" id="ARBA00009347"/>
    </source>
</evidence>
<evidence type="ECO:0000259" key="7">
    <source>
        <dbReference type="Pfam" id="PF18158"/>
    </source>
</evidence>
<keyword evidence="3" id="KW-0274">FAD</keyword>
<dbReference type="Gene3D" id="2.40.110.20">
    <property type="match status" value="1"/>
</dbReference>
<evidence type="ECO:0000256" key="4">
    <source>
        <dbReference type="SAM" id="MobiDB-lite"/>
    </source>
</evidence>
<proteinExistence type="inferred from homology"/>
<dbReference type="Gene3D" id="1.20.140.10">
    <property type="entry name" value="Butyryl-CoA Dehydrogenase, subunit A, domain 3"/>
    <property type="match status" value="1"/>
</dbReference>
<feature type="domain" description="Acyl-CoA oxidase/dehydrogenase middle" evidence="6">
    <location>
        <begin position="259"/>
        <end position="375"/>
    </location>
</feature>
<dbReference type="SUPFAM" id="SSF47203">
    <property type="entry name" value="Acyl-CoA dehydrogenase C-terminal domain-like"/>
    <property type="match status" value="1"/>
</dbReference>
<dbReference type="InterPro" id="IPR041504">
    <property type="entry name" value="AidB_N"/>
</dbReference>
<dbReference type="STRING" id="1664694.A0A0N1P2M4"/>
<dbReference type="InterPro" id="IPR036250">
    <property type="entry name" value="AcylCo_DH-like_C"/>
</dbReference>
<dbReference type="VEuPathDB" id="FungiDB:AB675_6469"/>
<evidence type="ECO:0000256" key="2">
    <source>
        <dbReference type="ARBA" id="ARBA00022630"/>
    </source>
</evidence>
<dbReference type="Pfam" id="PF00441">
    <property type="entry name" value="Acyl-CoA_dh_1"/>
    <property type="match status" value="2"/>
</dbReference>
<evidence type="ECO:0000313" key="9">
    <source>
        <dbReference type="Proteomes" id="UP000038010"/>
    </source>
</evidence>
<dbReference type="InterPro" id="IPR006091">
    <property type="entry name" value="Acyl-CoA_Oxase/DH_mid-dom"/>
</dbReference>
<feature type="compositionally biased region" description="Low complexity" evidence="4">
    <location>
        <begin position="64"/>
        <end position="78"/>
    </location>
</feature>
<dbReference type="InterPro" id="IPR052904">
    <property type="entry name" value="Acyl-CoA_dehydrogenase-like"/>
</dbReference>
<gene>
    <name evidence="8" type="ORF">AB675_6469</name>
</gene>
<dbReference type="PANTHER" id="PTHR42707:SF2">
    <property type="entry name" value="ACD11 DEHYDROGENASE"/>
    <property type="match status" value="1"/>
</dbReference>
<dbReference type="OrthoDB" id="10251155at2759"/>
<organism evidence="8 9">
    <name type="scientific">Cyphellophora attinorum</name>
    <dbReference type="NCBI Taxonomy" id="1664694"/>
    <lineage>
        <taxon>Eukaryota</taxon>
        <taxon>Fungi</taxon>
        <taxon>Dikarya</taxon>
        <taxon>Ascomycota</taxon>
        <taxon>Pezizomycotina</taxon>
        <taxon>Eurotiomycetes</taxon>
        <taxon>Chaetothyriomycetidae</taxon>
        <taxon>Chaetothyriales</taxon>
        <taxon>Cyphellophoraceae</taxon>
        <taxon>Cyphellophora</taxon>
    </lineage>
</organism>
<dbReference type="InterPro" id="IPR009075">
    <property type="entry name" value="AcylCo_DH/oxidase_C"/>
</dbReference>
<name>A0A0N1P2M4_9EURO</name>
<dbReference type="InterPro" id="IPR009100">
    <property type="entry name" value="AcylCoA_DH/oxidase_NM_dom_sf"/>
</dbReference>
<feature type="domain" description="Acyl-CoA dehydrogenase/oxidase C-terminal" evidence="5">
    <location>
        <begin position="503"/>
        <end position="565"/>
    </location>
</feature>
<dbReference type="PANTHER" id="PTHR42707">
    <property type="entry name" value="ACYL-COA DEHYDROGENASE"/>
    <property type="match status" value="1"/>
</dbReference>
<dbReference type="EMBL" id="LFJN01000004">
    <property type="protein sequence ID" value="KPI44080.1"/>
    <property type="molecule type" value="Genomic_DNA"/>
</dbReference>
<dbReference type="GO" id="GO:0003995">
    <property type="term" value="F:acyl-CoA dehydrogenase activity"/>
    <property type="evidence" value="ECO:0007669"/>
    <property type="project" value="TreeGrafter"/>
</dbReference>
<evidence type="ECO:0000256" key="3">
    <source>
        <dbReference type="ARBA" id="ARBA00022827"/>
    </source>
</evidence>
<dbReference type="Gene3D" id="6.10.250.600">
    <property type="match status" value="1"/>
</dbReference>